<dbReference type="InterPro" id="IPR009088">
    <property type="entry name" value="TFIIA_b-brl"/>
</dbReference>
<dbReference type="AlphaFoldDB" id="A0A6V8H1Y8"/>
<dbReference type="GO" id="GO:0005672">
    <property type="term" value="C:transcription factor TFIIA complex"/>
    <property type="evidence" value="ECO:0007669"/>
    <property type="project" value="InterPro"/>
</dbReference>
<evidence type="ECO:0000256" key="9">
    <source>
        <dbReference type="ARBA" id="ARBA00032215"/>
    </source>
</evidence>
<comment type="function">
    <text evidence="7">TFIIA is a component of the transcription machinery of RNA polymerase II and plays an important role in transcriptional activation. TFIIA in a complex with TBP mediates transcriptional activity.</text>
</comment>
<dbReference type="InterPro" id="IPR015871">
    <property type="entry name" value="TFIIA_gsu_C"/>
</dbReference>
<feature type="compositionally biased region" description="Low complexity" evidence="11">
    <location>
        <begin position="388"/>
        <end position="400"/>
    </location>
</feature>
<dbReference type="Proteomes" id="UP000053095">
    <property type="component" value="Unassembled WGS sequence"/>
</dbReference>
<feature type="compositionally biased region" description="Polar residues" evidence="11">
    <location>
        <begin position="119"/>
        <end position="139"/>
    </location>
</feature>
<reference evidence="15" key="1">
    <citation type="journal article" date="2015" name="Genome Announc.">
        <title>Draft genome sequence of Talaromyces cellulolyticus strain Y-94, a source of lignocellulosic biomass-degrading enzymes.</title>
        <authorList>
            <person name="Fujii T."/>
            <person name="Koike H."/>
            <person name="Sawayama S."/>
            <person name="Yano S."/>
            <person name="Inoue H."/>
        </authorList>
    </citation>
    <scope>NUCLEOTIDE SEQUENCE [LARGE SCALE GENOMIC DNA]</scope>
    <source>
        <strain evidence="15">Y-94</strain>
    </source>
</reference>
<comment type="subcellular location">
    <subcellularLocation>
        <location evidence="1">Nucleus</location>
    </subcellularLocation>
</comment>
<name>A0A6V8H1Y8_TALPI</name>
<protein>
    <recommendedName>
        <fullName evidence="3">Transcription initiation factor IIA subunit 2</fullName>
    </recommendedName>
    <alternativeName>
        <fullName evidence="9">General transcription factor IIA subunit 2</fullName>
    </alternativeName>
    <alternativeName>
        <fullName evidence="8">Transcription initiation factor IIA small chain</fullName>
    </alternativeName>
</protein>
<dbReference type="PANTHER" id="PTHR10966">
    <property type="entry name" value="TRANSCRIPTION INITIATION FACTOR IIA SUBUNIT 2"/>
    <property type="match status" value="1"/>
</dbReference>
<dbReference type="FunFam" id="1.10.287.190:FF:000001">
    <property type="entry name" value="Transcription initiation factor IIA subunit 2"/>
    <property type="match status" value="1"/>
</dbReference>
<feature type="compositionally biased region" description="Polar residues" evidence="11">
    <location>
        <begin position="465"/>
        <end position="475"/>
    </location>
</feature>
<dbReference type="GO" id="GO:0006367">
    <property type="term" value="P:transcription initiation at RNA polymerase II promoter"/>
    <property type="evidence" value="ECO:0007669"/>
    <property type="project" value="InterPro"/>
</dbReference>
<dbReference type="InterPro" id="IPR009083">
    <property type="entry name" value="TFIIA_a-hlx"/>
</dbReference>
<feature type="compositionally biased region" description="Acidic residues" evidence="11">
    <location>
        <begin position="547"/>
        <end position="558"/>
    </location>
</feature>
<feature type="domain" description="Transcription initiation factor IIA gamma subunit C-terminal" evidence="13">
    <location>
        <begin position="63"/>
        <end position="100"/>
    </location>
</feature>
<dbReference type="SUPFAM" id="SSF47396">
    <property type="entry name" value="Transcription factor IIA (TFIIA), alpha-helical domain"/>
    <property type="match status" value="1"/>
</dbReference>
<evidence type="ECO:0000256" key="5">
    <source>
        <dbReference type="ARBA" id="ARBA00023163"/>
    </source>
</evidence>
<dbReference type="InterPro" id="IPR015872">
    <property type="entry name" value="TFIIA_gsu_N"/>
</dbReference>
<feature type="compositionally biased region" description="Basic and acidic residues" evidence="11">
    <location>
        <begin position="568"/>
        <end position="580"/>
    </location>
</feature>
<dbReference type="Pfam" id="PF02268">
    <property type="entry name" value="TFIIA_gamma_N"/>
    <property type="match status" value="1"/>
</dbReference>
<dbReference type="CDD" id="cd10145">
    <property type="entry name" value="TFIIA_gamma_N"/>
    <property type="match status" value="1"/>
</dbReference>
<feature type="compositionally biased region" description="Basic and acidic residues" evidence="11">
    <location>
        <begin position="152"/>
        <end position="161"/>
    </location>
</feature>
<feature type="compositionally biased region" description="Basic and acidic residues" evidence="11">
    <location>
        <begin position="509"/>
        <end position="526"/>
    </location>
</feature>
<organism evidence="14 15">
    <name type="scientific">Talaromyces pinophilus</name>
    <name type="common">Penicillium pinophilum</name>
    <dbReference type="NCBI Taxonomy" id="128442"/>
    <lineage>
        <taxon>Eukaryota</taxon>
        <taxon>Fungi</taxon>
        <taxon>Dikarya</taxon>
        <taxon>Ascomycota</taxon>
        <taxon>Pezizomycotina</taxon>
        <taxon>Eurotiomycetes</taxon>
        <taxon>Eurotiomycetidae</taxon>
        <taxon>Eurotiales</taxon>
        <taxon>Trichocomaceae</taxon>
        <taxon>Talaromyces</taxon>
        <taxon>Talaromyces sect. Talaromyces</taxon>
    </lineage>
</organism>
<sequence>MSSQAYYELYRGSSLGLSLTDTLDDLINEGRIEPQLAMKILSNYDRYVTEILAMQVRARLTFKGHLDTYRFCDEVWTFLIKDVTFKLDNQQTVSADKVKIRHAAGKAGRYRGHRDNLRRGTSSTTSQLNSFPPHATTTQHRTDMPRLLPWLTKDDLRETRARNAPTPTPSAQLSSRRRPRTPPPGASSHGGGGDRTKKRGTATDDTPSKGVDFLRSSRSPPTSPIASPPTEEYIISGFENDDMYIMVEDEFYAIAQQFTRHLHHAEYVRRKKQAKKMNASVLKEMERPTDGTTRMSNATLRRKESERLHERQRKGLEPTVRRPEDSEDVPAEEVEMDDEEEEREDDPWYGTSLHTFMTSPRKNRSLVGLEKIRSKTRAAAGFGSEVARPGSSSQRPGSSSLRADPQLLNEDPISSSDEDDDLEIVETRSLPQSEVRVRTSTVKRESPEVPVIHEHTVKRREVAFNDQQTTTSTNPRQRHPAIKKEEGGFRRNPFFEAAKEASNTATKRSTSDMPRKKPEPESRKEISTTSTKTSTSKQSKRRRFLDELDELDELDDDVVTPKIEEDDMSRNKDIIQDQPRKVLSTSSTAKESRPTYRTPSEQKKQDQTAKRSRIADIPTFLV</sequence>
<evidence type="ECO:0000256" key="10">
    <source>
        <dbReference type="ARBA" id="ARBA00063181"/>
    </source>
</evidence>
<dbReference type="SUPFAM" id="SSF50784">
    <property type="entry name" value="Transcription factor IIA (TFIIA), beta-barrel domain"/>
    <property type="match status" value="1"/>
</dbReference>
<feature type="compositionally biased region" description="Basic and acidic residues" evidence="11">
    <location>
        <begin position="301"/>
        <end position="324"/>
    </location>
</feature>
<evidence type="ECO:0000259" key="12">
    <source>
        <dbReference type="Pfam" id="PF02268"/>
    </source>
</evidence>
<evidence type="ECO:0000313" key="14">
    <source>
        <dbReference type="EMBL" id="GAM34846.1"/>
    </source>
</evidence>
<feature type="domain" description="Transcription initiation factor IIA gamma subunit N-terminal" evidence="12">
    <location>
        <begin position="6"/>
        <end position="52"/>
    </location>
</feature>
<evidence type="ECO:0000256" key="2">
    <source>
        <dbReference type="ARBA" id="ARBA00007675"/>
    </source>
</evidence>
<dbReference type="InterPro" id="IPR003194">
    <property type="entry name" value="TFIIA_gsu"/>
</dbReference>
<dbReference type="FunFam" id="2.30.18.10:FF:000003">
    <property type="entry name" value="Transcription initiation factor IIA subunit 2"/>
    <property type="match status" value="1"/>
</dbReference>
<evidence type="ECO:0000313" key="15">
    <source>
        <dbReference type="Proteomes" id="UP000053095"/>
    </source>
</evidence>
<accession>A0A6V8H1Y8</accession>
<gene>
    <name evidence="14" type="ORF">TCE0_015f02698</name>
</gene>
<evidence type="ECO:0000256" key="1">
    <source>
        <dbReference type="ARBA" id="ARBA00004123"/>
    </source>
</evidence>
<evidence type="ECO:0000256" key="6">
    <source>
        <dbReference type="ARBA" id="ARBA00023242"/>
    </source>
</evidence>
<keyword evidence="15" id="KW-1185">Reference proteome</keyword>
<feature type="compositionally biased region" description="Basic and acidic residues" evidence="11">
    <location>
        <begin position="442"/>
        <end position="463"/>
    </location>
</feature>
<feature type="region of interest" description="Disordered" evidence="11">
    <location>
        <begin position="281"/>
        <end position="356"/>
    </location>
</feature>
<dbReference type="Gene3D" id="1.10.287.190">
    <property type="entry name" value="Transcription factor IIA gamma subunit, alpha-helical domain"/>
    <property type="match status" value="1"/>
</dbReference>
<feature type="compositionally biased region" description="Acidic residues" evidence="11">
    <location>
        <begin position="325"/>
        <end position="347"/>
    </location>
</feature>
<dbReference type="Gene3D" id="2.30.18.10">
    <property type="entry name" value="Transcription factor IIA (TFIIA), beta-barrel domain"/>
    <property type="match status" value="1"/>
</dbReference>
<feature type="compositionally biased region" description="Polar residues" evidence="11">
    <location>
        <begin position="290"/>
        <end position="299"/>
    </location>
</feature>
<dbReference type="EMBL" id="DF933811">
    <property type="protein sequence ID" value="GAM34846.1"/>
    <property type="molecule type" value="Genomic_DNA"/>
</dbReference>
<comment type="subunit">
    <text evidence="10">TFIIA is a heterodimer composed of the large TOA1 and the small TOA2 subunits.</text>
</comment>
<dbReference type="CDD" id="cd10014">
    <property type="entry name" value="TFIIA_gamma_C"/>
    <property type="match status" value="1"/>
</dbReference>
<feature type="compositionally biased region" description="Low complexity" evidence="11">
    <location>
        <begin position="527"/>
        <end position="537"/>
    </location>
</feature>
<evidence type="ECO:0000256" key="3">
    <source>
        <dbReference type="ARBA" id="ARBA00019928"/>
    </source>
</evidence>
<proteinExistence type="inferred from homology"/>
<feature type="compositionally biased region" description="Basic and acidic residues" evidence="11">
    <location>
        <begin position="590"/>
        <end position="609"/>
    </location>
</feature>
<comment type="caution">
    <text evidence="14">The sequence shown here is derived from an EMBL/GenBank/DDBJ whole genome shotgun (WGS) entry which is preliminary data.</text>
</comment>
<evidence type="ECO:0000256" key="7">
    <source>
        <dbReference type="ARBA" id="ARBA00024733"/>
    </source>
</evidence>
<keyword evidence="4" id="KW-0805">Transcription regulation</keyword>
<evidence type="ECO:0000256" key="8">
    <source>
        <dbReference type="ARBA" id="ARBA00029848"/>
    </source>
</evidence>
<keyword evidence="6" id="KW-0539">Nucleus</keyword>
<comment type="similarity">
    <text evidence="2">Belongs to the TFIIA subunit 2 family.</text>
</comment>
<evidence type="ECO:0000259" key="13">
    <source>
        <dbReference type="Pfam" id="PF02751"/>
    </source>
</evidence>
<evidence type="ECO:0000256" key="4">
    <source>
        <dbReference type="ARBA" id="ARBA00023015"/>
    </source>
</evidence>
<keyword evidence="5" id="KW-0804">Transcription</keyword>
<feature type="region of interest" description="Disordered" evidence="11">
    <location>
        <begin position="104"/>
        <end position="230"/>
    </location>
</feature>
<evidence type="ECO:0000256" key="11">
    <source>
        <dbReference type="SAM" id="MobiDB-lite"/>
    </source>
</evidence>
<dbReference type="Pfam" id="PF02751">
    <property type="entry name" value="TFIIA_gamma_C"/>
    <property type="match status" value="1"/>
</dbReference>
<feature type="region of interest" description="Disordered" evidence="11">
    <location>
        <begin position="378"/>
        <end position="622"/>
    </location>
</feature>